<feature type="transmembrane region" description="Helical" evidence="7">
    <location>
        <begin position="104"/>
        <end position="127"/>
    </location>
</feature>
<sequence>MKPKLLGTLQKVTLPVYSTKKCQKSHNTASILLGQVICTLSNKKKDACRGDSGGPLVCKGVQEGVVSWGLGCARPREPGVFTRVDYFLNWMSDIMELHKSARSIAVTNLSHGLLALVVILGSFTSFYN</sequence>
<reference evidence="9" key="1">
    <citation type="submission" date="2020-11" db="EMBL/GenBank/DDBJ databases">
        <authorList>
            <person name="Tran Van P."/>
        </authorList>
    </citation>
    <scope>NUCLEOTIDE SEQUENCE</scope>
</reference>
<evidence type="ECO:0000259" key="8">
    <source>
        <dbReference type="PROSITE" id="PS50240"/>
    </source>
</evidence>
<keyword evidence="7" id="KW-0472">Membrane</keyword>
<evidence type="ECO:0000313" key="9">
    <source>
        <dbReference type="EMBL" id="CAD7411447.1"/>
    </source>
</evidence>
<dbReference type="InterPro" id="IPR001254">
    <property type="entry name" value="Trypsin_dom"/>
</dbReference>
<evidence type="ECO:0000256" key="5">
    <source>
        <dbReference type="ARBA" id="ARBA00022825"/>
    </source>
</evidence>
<dbReference type="InterPro" id="IPR050127">
    <property type="entry name" value="Serine_Proteases_S1"/>
</dbReference>
<evidence type="ECO:0000256" key="2">
    <source>
        <dbReference type="ARBA" id="ARBA00022525"/>
    </source>
</evidence>
<dbReference type="PROSITE" id="PS50240">
    <property type="entry name" value="TRYPSIN_DOM"/>
    <property type="match status" value="1"/>
</dbReference>
<dbReference type="PANTHER" id="PTHR24264">
    <property type="entry name" value="TRYPSIN-RELATED"/>
    <property type="match status" value="1"/>
</dbReference>
<name>A0A7R9H820_TIMCR</name>
<keyword evidence="4" id="KW-0378">Hydrolase</keyword>
<gene>
    <name evidence="9" type="ORF">TCEB3V08_LOCUS10940</name>
</gene>
<feature type="domain" description="Peptidase S1" evidence="8">
    <location>
        <begin position="9"/>
        <end position="96"/>
    </location>
</feature>
<dbReference type="PANTHER" id="PTHR24264:SF65">
    <property type="entry name" value="SRCR DOMAIN-CONTAINING PROTEIN"/>
    <property type="match status" value="1"/>
</dbReference>
<keyword evidence="2" id="KW-0964">Secreted</keyword>
<accession>A0A7R9H820</accession>
<dbReference type="EMBL" id="OC322225">
    <property type="protein sequence ID" value="CAD7411447.1"/>
    <property type="molecule type" value="Genomic_DNA"/>
</dbReference>
<protein>
    <recommendedName>
        <fullName evidence="8">Peptidase S1 domain-containing protein</fullName>
    </recommendedName>
</protein>
<dbReference type="Pfam" id="PF00089">
    <property type="entry name" value="Trypsin"/>
    <property type="match status" value="1"/>
</dbReference>
<organism evidence="9">
    <name type="scientific">Timema cristinae</name>
    <name type="common">Walking stick</name>
    <dbReference type="NCBI Taxonomy" id="61476"/>
    <lineage>
        <taxon>Eukaryota</taxon>
        <taxon>Metazoa</taxon>
        <taxon>Ecdysozoa</taxon>
        <taxon>Arthropoda</taxon>
        <taxon>Hexapoda</taxon>
        <taxon>Insecta</taxon>
        <taxon>Pterygota</taxon>
        <taxon>Neoptera</taxon>
        <taxon>Polyneoptera</taxon>
        <taxon>Phasmatodea</taxon>
        <taxon>Timematodea</taxon>
        <taxon>Timematoidea</taxon>
        <taxon>Timematidae</taxon>
        <taxon>Timema</taxon>
    </lineage>
</organism>
<dbReference type="Gene3D" id="2.40.10.10">
    <property type="entry name" value="Trypsin-like serine proteases"/>
    <property type="match status" value="1"/>
</dbReference>
<dbReference type="FunFam" id="2.40.10.10:FF:000036">
    <property type="entry name" value="Trypsin beta"/>
    <property type="match status" value="1"/>
</dbReference>
<comment type="subcellular location">
    <subcellularLocation>
        <location evidence="1">Secreted</location>
        <location evidence="1">Extracellular space</location>
    </subcellularLocation>
</comment>
<dbReference type="GO" id="GO:0004252">
    <property type="term" value="F:serine-type endopeptidase activity"/>
    <property type="evidence" value="ECO:0007669"/>
    <property type="project" value="InterPro"/>
</dbReference>
<dbReference type="AlphaFoldDB" id="A0A7R9H820"/>
<dbReference type="InterPro" id="IPR009003">
    <property type="entry name" value="Peptidase_S1_PA"/>
</dbReference>
<dbReference type="PROSITE" id="PS00135">
    <property type="entry name" value="TRYPSIN_SER"/>
    <property type="match status" value="1"/>
</dbReference>
<evidence type="ECO:0000256" key="7">
    <source>
        <dbReference type="SAM" id="Phobius"/>
    </source>
</evidence>
<dbReference type="SUPFAM" id="SSF50494">
    <property type="entry name" value="Trypsin-like serine proteases"/>
    <property type="match status" value="1"/>
</dbReference>
<evidence type="ECO:0000256" key="3">
    <source>
        <dbReference type="ARBA" id="ARBA00022670"/>
    </source>
</evidence>
<evidence type="ECO:0000256" key="1">
    <source>
        <dbReference type="ARBA" id="ARBA00004239"/>
    </source>
</evidence>
<evidence type="ECO:0000256" key="4">
    <source>
        <dbReference type="ARBA" id="ARBA00022801"/>
    </source>
</evidence>
<keyword evidence="3" id="KW-0645">Protease</keyword>
<dbReference type="GO" id="GO:0005615">
    <property type="term" value="C:extracellular space"/>
    <property type="evidence" value="ECO:0007669"/>
    <property type="project" value="TreeGrafter"/>
</dbReference>
<proteinExistence type="predicted"/>
<evidence type="ECO:0000256" key="6">
    <source>
        <dbReference type="ARBA" id="ARBA00023157"/>
    </source>
</evidence>
<dbReference type="InterPro" id="IPR033116">
    <property type="entry name" value="TRYPSIN_SER"/>
</dbReference>
<dbReference type="InterPro" id="IPR043504">
    <property type="entry name" value="Peptidase_S1_PA_chymotrypsin"/>
</dbReference>
<keyword evidence="6" id="KW-1015">Disulfide bond</keyword>
<keyword evidence="7" id="KW-0812">Transmembrane</keyword>
<dbReference type="GO" id="GO:0006508">
    <property type="term" value="P:proteolysis"/>
    <property type="evidence" value="ECO:0007669"/>
    <property type="project" value="UniProtKB-KW"/>
</dbReference>
<keyword evidence="7" id="KW-1133">Transmembrane helix</keyword>
<keyword evidence="5" id="KW-0720">Serine protease</keyword>